<keyword evidence="3" id="KW-1185">Reference proteome</keyword>
<feature type="compositionally biased region" description="Polar residues" evidence="1">
    <location>
        <begin position="149"/>
        <end position="158"/>
    </location>
</feature>
<dbReference type="RefSeq" id="XP_064850746.1">
    <property type="nucleotide sequence ID" value="XM_064994674.1"/>
</dbReference>
<protein>
    <submittedName>
        <fullName evidence="2">Uncharacterized protein</fullName>
    </submittedName>
</protein>
<name>A0AAV5QGF8_9ASCO</name>
<dbReference type="GeneID" id="90071725"/>
<comment type="caution">
    <text evidence="2">The sequence shown here is derived from an EMBL/GenBank/DDBJ whole genome shotgun (WGS) entry which is preliminary data.</text>
</comment>
<proteinExistence type="predicted"/>
<accession>A0AAV5QGF8</accession>
<sequence>MHNRDPRRTTVQGGRTFITPHDVSLPGLDNWLKKFLTLERTDQYITALQQPVDTLEGLCRRKDVLDMFHDATEHNHRAYQTALQSLDRIIDDYYRRFRLYELARETSPDVKMNDFFTNKDNIFEDPDNQSRSEDDSKLDCAPFLDKSDMQTNTFVGSSEKTHNQSVETSSKISSNTSTDSETVEDYMATVDNASDSVANQSEQVILGQINRFSSDLYKDIVINLGANESDSDSSVTSNEI</sequence>
<evidence type="ECO:0000256" key="1">
    <source>
        <dbReference type="SAM" id="MobiDB-lite"/>
    </source>
</evidence>
<evidence type="ECO:0000313" key="2">
    <source>
        <dbReference type="EMBL" id="GMM33746.1"/>
    </source>
</evidence>
<dbReference type="EMBL" id="BTFZ01000002">
    <property type="protein sequence ID" value="GMM33746.1"/>
    <property type="molecule type" value="Genomic_DNA"/>
</dbReference>
<evidence type="ECO:0000313" key="3">
    <source>
        <dbReference type="Proteomes" id="UP001360560"/>
    </source>
</evidence>
<dbReference type="Proteomes" id="UP001360560">
    <property type="component" value="Unassembled WGS sequence"/>
</dbReference>
<gene>
    <name evidence="2" type="ORF">DASC09_010710</name>
</gene>
<feature type="compositionally biased region" description="Basic and acidic residues" evidence="1">
    <location>
        <begin position="128"/>
        <end position="138"/>
    </location>
</feature>
<feature type="region of interest" description="Disordered" evidence="1">
    <location>
        <begin position="121"/>
        <end position="180"/>
    </location>
</feature>
<feature type="compositionally biased region" description="Low complexity" evidence="1">
    <location>
        <begin position="165"/>
        <end position="180"/>
    </location>
</feature>
<reference evidence="2 3" key="1">
    <citation type="journal article" date="2023" name="Elife">
        <title>Identification of key yeast species and microbe-microbe interactions impacting larval growth of Drosophila in the wild.</title>
        <authorList>
            <person name="Mure A."/>
            <person name="Sugiura Y."/>
            <person name="Maeda R."/>
            <person name="Honda K."/>
            <person name="Sakurai N."/>
            <person name="Takahashi Y."/>
            <person name="Watada M."/>
            <person name="Katoh T."/>
            <person name="Gotoh A."/>
            <person name="Gotoh Y."/>
            <person name="Taniguchi I."/>
            <person name="Nakamura K."/>
            <person name="Hayashi T."/>
            <person name="Katayama T."/>
            <person name="Uemura T."/>
            <person name="Hattori Y."/>
        </authorList>
    </citation>
    <scope>NUCLEOTIDE SEQUENCE [LARGE SCALE GENOMIC DNA]</scope>
    <source>
        <strain evidence="2 3">SC-9</strain>
    </source>
</reference>
<organism evidence="2 3">
    <name type="scientific">Saccharomycopsis crataegensis</name>
    <dbReference type="NCBI Taxonomy" id="43959"/>
    <lineage>
        <taxon>Eukaryota</taxon>
        <taxon>Fungi</taxon>
        <taxon>Dikarya</taxon>
        <taxon>Ascomycota</taxon>
        <taxon>Saccharomycotina</taxon>
        <taxon>Saccharomycetes</taxon>
        <taxon>Saccharomycopsidaceae</taxon>
        <taxon>Saccharomycopsis</taxon>
    </lineage>
</organism>
<dbReference type="AlphaFoldDB" id="A0AAV5QGF8"/>